<gene>
    <name evidence="2" type="ORF">AT746_19545</name>
</gene>
<dbReference type="InterPro" id="IPR017946">
    <property type="entry name" value="PLC-like_Pdiesterase_TIM-brl"/>
</dbReference>
<protein>
    <recommendedName>
        <fullName evidence="1">Pyrrolo-quinoline quinone repeat domain-containing protein</fullName>
    </recommendedName>
</protein>
<dbReference type="InterPro" id="IPR018391">
    <property type="entry name" value="PQQ_b-propeller_rpt"/>
</dbReference>
<dbReference type="Pfam" id="PF13360">
    <property type="entry name" value="PQQ_2"/>
    <property type="match status" value="2"/>
</dbReference>
<dbReference type="PANTHER" id="PTHR13593:SF140">
    <property type="entry name" value="PLC-LIKE PHOSPHODIESTERASE"/>
    <property type="match status" value="1"/>
</dbReference>
<dbReference type="Gene3D" id="3.20.20.190">
    <property type="entry name" value="Phosphatidylinositol (PI) phosphodiesterase"/>
    <property type="match status" value="1"/>
</dbReference>
<dbReference type="STRING" id="1526571.AT746_19545"/>
<dbReference type="InterPro" id="IPR002372">
    <property type="entry name" value="PQQ_rpt_dom"/>
</dbReference>
<dbReference type="GO" id="GO:0008081">
    <property type="term" value="F:phosphoric diester hydrolase activity"/>
    <property type="evidence" value="ECO:0007669"/>
    <property type="project" value="InterPro"/>
</dbReference>
<dbReference type="PANTHER" id="PTHR13593">
    <property type="match status" value="1"/>
</dbReference>
<dbReference type="InterPro" id="IPR011047">
    <property type="entry name" value="Quinoprotein_ADH-like_sf"/>
</dbReference>
<dbReference type="SUPFAM" id="SSF51695">
    <property type="entry name" value="PLC-like phosphodiesterases"/>
    <property type="match status" value="1"/>
</dbReference>
<name>A0A0U3B576_9ALTE</name>
<dbReference type="AlphaFoldDB" id="A0A0U3B576"/>
<evidence type="ECO:0000259" key="1">
    <source>
        <dbReference type="Pfam" id="PF13360"/>
    </source>
</evidence>
<dbReference type="SMART" id="SM00564">
    <property type="entry name" value="PQQ"/>
    <property type="match status" value="6"/>
</dbReference>
<sequence length="809" mass="89856">MMDSMDLFSTQEWAYHGYFIAFGPDLSTSTNLDPSKFKHVTSSSTQVLNGSHSCKFSATYPTEEAVLATKAFDISASYNFSVLVFFSVFMETLPTTGSFAVVADFGDGQSHLVNVDLETTDKWLTQRVALFNVPANASSVSISLILSGVYRSSTEVVGYVDNFGIYLQSAPVSKPLQYTIFSDNDGVLTAHDLSTGNEAWSFETAYGFLTAKPAVVDNIAYFGDGDTLCNLYALHGDTGQKKWVQAYDGSIDATPTVVEDTVYIATSTGKLHTLNTSTGAKTGDYDILQLPSGQRARIYSNQLANKTILMTSQKGVFGFDIVSKQVSYRQPLNYAVDSDPLIHNGIAYYGDLNGYVYANDFNTNQSLWRTQMGGPIHSSPKMVGEFVLVGCDDGTLYAFDMETGTIVARLSKPGHFVRSFTAASNRLFVAYNAIDGQMVAYQIKQPGTSQVFTELWSFDVSLGVERDPLVVGNRVCFASNDKHCYCLNADTGTTFWSDSTPIAGYTEPAFVPLFTTQPATRRYDQYCYLMSHNSFADFLNGWWLGNQEMTLTEQLNYGARGLMLDTHKVQIKGVDTIVLYHGISWSSVSWYRLADALTEIRIWMENNPTEVVTIQFENRQNDKTLTEQTLAAAGVSSMIFDPSKNNTGPQGTWGPVLTNGWPTIGWMVSNNKRLVLFAEQRGDGIPYVWSYTVETWYGDRSINGDYAERDQSSRIPLAKNRSLYTVNFFPTIWYALPVTGYLNYNSLNSFEALMARADVCKFNPKFKTNPDLGWEHHLPNFLAIDFISRGNNGGALRAVEEINKLWAAK</sequence>
<dbReference type="GO" id="GO:0006629">
    <property type="term" value="P:lipid metabolic process"/>
    <property type="evidence" value="ECO:0007669"/>
    <property type="project" value="InterPro"/>
</dbReference>
<dbReference type="OrthoDB" id="9794322at2"/>
<dbReference type="Gene3D" id="2.130.10.10">
    <property type="entry name" value="YVTN repeat-like/Quinoprotein amine dehydrogenase"/>
    <property type="match status" value="1"/>
</dbReference>
<organism evidence="2 3">
    <name type="scientific">Lacimicrobium alkaliphilum</name>
    <dbReference type="NCBI Taxonomy" id="1526571"/>
    <lineage>
        <taxon>Bacteria</taxon>
        <taxon>Pseudomonadati</taxon>
        <taxon>Pseudomonadota</taxon>
        <taxon>Gammaproteobacteria</taxon>
        <taxon>Alteromonadales</taxon>
        <taxon>Alteromonadaceae</taxon>
        <taxon>Lacimicrobium</taxon>
    </lineage>
</organism>
<proteinExistence type="predicted"/>
<dbReference type="RefSeq" id="WP_062483804.1">
    <property type="nucleotide sequence ID" value="NZ_CP013650.1"/>
</dbReference>
<accession>A0A0U3B576</accession>
<dbReference type="Gene3D" id="2.40.10.480">
    <property type="match status" value="1"/>
</dbReference>
<dbReference type="Proteomes" id="UP000068447">
    <property type="component" value="Chromosome"/>
</dbReference>
<evidence type="ECO:0000313" key="3">
    <source>
        <dbReference type="Proteomes" id="UP000068447"/>
    </source>
</evidence>
<dbReference type="Pfam" id="PF26178">
    <property type="entry name" value="PI-PLC_cat"/>
    <property type="match status" value="1"/>
</dbReference>
<feature type="domain" description="Pyrrolo-quinoline quinone repeat" evidence="1">
    <location>
        <begin position="423"/>
        <end position="501"/>
    </location>
</feature>
<dbReference type="InterPro" id="IPR051057">
    <property type="entry name" value="PI-PLC_domain"/>
</dbReference>
<dbReference type="PROSITE" id="PS50007">
    <property type="entry name" value="PIPLC_X_DOMAIN"/>
    <property type="match status" value="1"/>
</dbReference>
<evidence type="ECO:0000313" key="2">
    <source>
        <dbReference type="EMBL" id="ALT00241.1"/>
    </source>
</evidence>
<keyword evidence="3" id="KW-1185">Reference proteome</keyword>
<dbReference type="KEGG" id="lal:AT746_19545"/>
<feature type="domain" description="Pyrrolo-quinoline quinone repeat" evidence="1">
    <location>
        <begin position="183"/>
        <end position="370"/>
    </location>
</feature>
<dbReference type="EMBL" id="CP013650">
    <property type="protein sequence ID" value="ALT00241.1"/>
    <property type="molecule type" value="Genomic_DNA"/>
</dbReference>
<dbReference type="SUPFAM" id="SSF50998">
    <property type="entry name" value="Quinoprotein alcohol dehydrogenase-like"/>
    <property type="match status" value="2"/>
</dbReference>
<dbReference type="InterPro" id="IPR015943">
    <property type="entry name" value="WD40/YVTN_repeat-like_dom_sf"/>
</dbReference>
<reference evidence="2 3" key="1">
    <citation type="submission" date="2015-12" db="EMBL/GenBank/DDBJ databases">
        <title>Complete genome of Lacimicrobium alkaliphilum KCTC 32984.</title>
        <authorList>
            <person name="Kim S.-G."/>
            <person name="Lee Y.-J."/>
        </authorList>
    </citation>
    <scope>NUCLEOTIDE SEQUENCE [LARGE SCALE GENOMIC DNA]</scope>
    <source>
        <strain evidence="2 3">YelD216</strain>
    </source>
</reference>